<keyword evidence="2" id="KW-1185">Reference proteome</keyword>
<dbReference type="OrthoDB" id="1093717at2"/>
<protein>
    <recommendedName>
        <fullName evidence="3">DUF3037 domain-containing protein</fullName>
    </recommendedName>
</protein>
<evidence type="ECO:0000313" key="1">
    <source>
        <dbReference type="EMBL" id="RRJ91647.1"/>
    </source>
</evidence>
<comment type="caution">
    <text evidence="1">The sequence shown here is derived from an EMBL/GenBank/DDBJ whole genome shotgun (WGS) entry which is preliminary data.</text>
</comment>
<name>A0A3P3WBE0_9FLAO</name>
<dbReference type="RefSeq" id="WP_125018256.1">
    <property type="nucleotide sequence ID" value="NZ_RQVQ01000009.1"/>
</dbReference>
<evidence type="ECO:0000313" key="2">
    <source>
        <dbReference type="Proteomes" id="UP000275719"/>
    </source>
</evidence>
<gene>
    <name evidence="1" type="ORF">EG240_05455</name>
</gene>
<dbReference type="EMBL" id="RQVQ01000009">
    <property type="protein sequence ID" value="RRJ91647.1"/>
    <property type="molecule type" value="Genomic_DNA"/>
</dbReference>
<dbReference type="Proteomes" id="UP000275719">
    <property type="component" value="Unassembled WGS sequence"/>
</dbReference>
<accession>A0A3P3WBE0</accession>
<evidence type="ECO:0008006" key="3">
    <source>
        <dbReference type="Google" id="ProtNLM"/>
    </source>
</evidence>
<dbReference type="AlphaFoldDB" id="A0A3P3WBE0"/>
<reference evidence="1 2" key="1">
    <citation type="submission" date="2018-11" db="EMBL/GenBank/DDBJ databases">
        <title>Flavobacterium sp. nov., YIM 102701-2 draft genome.</title>
        <authorList>
            <person name="Li G."/>
            <person name="Jiang Y."/>
        </authorList>
    </citation>
    <scope>NUCLEOTIDE SEQUENCE [LARGE SCALE GENOMIC DNA]</scope>
    <source>
        <strain evidence="1 2">YIM 102701-2</strain>
    </source>
</reference>
<sequence>MKTIYSILYVTLNAALNEKISIGMVMFNGQEHFYNFSNEKLSVFKSLMDSERFNLIKKYLLSIQKELNIDNKINNSLFSNRDLKNNWVSESYISYLSKYSNNIVQFSQPKSIDIDFQRDNFIKLFEKYIHKFEIIEEAIPEVNIHTRVKENLFPRIETNVNIEILLNSENFENLFAPIEVDFLGMNCVPLAGQTIDFEKKHYYLENDITRFVSLTKAIELEGNNKGKYYILGREPQKNIDKNHLLWEHIRDSDFLEFVDIDEYGIVEDYIKGNNVKPYFQE</sequence>
<organism evidence="1 2">
    <name type="scientific">Paenimyroides tangerinum</name>
    <dbReference type="NCBI Taxonomy" id="2488728"/>
    <lineage>
        <taxon>Bacteria</taxon>
        <taxon>Pseudomonadati</taxon>
        <taxon>Bacteroidota</taxon>
        <taxon>Flavobacteriia</taxon>
        <taxon>Flavobacteriales</taxon>
        <taxon>Flavobacteriaceae</taxon>
        <taxon>Paenimyroides</taxon>
    </lineage>
</organism>
<proteinExistence type="predicted"/>